<sequence>MAVIIVVIHLRARWQAVGGGSEGESSGRGQNRAVGGLMKKHDWFKPMVVVISKSVVKTAAWGLMWRVTVGGVVSMTDLVTDLFVVWQYWEGGEKMLKYRNASLASLTTSIALQLLLVGMQNRKKGVRRILKEMAYVITGLKVPLHAYIFDNRLRECY</sequence>
<accession>A0A9W7ATR8</accession>
<organism evidence="1 2">
    <name type="scientific">Triparma laevis f. longispina</name>
    <dbReference type="NCBI Taxonomy" id="1714387"/>
    <lineage>
        <taxon>Eukaryota</taxon>
        <taxon>Sar</taxon>
        <taxon>Stramenopiles</taxon>
        <taxon>Ochrophyta</taxon>
        <taxon>Bolidophyceae</taxon>
        <taxon>Parmales</taxon>
        <taxon>Triparmaceae</taxon>
        <taxon>Triparma</taxon>
    </lineage>
</organism>
<protein>
    <submittedName>
        <fullName evidence="1">Uncharacterized protein</fullName>
    </submittedName>
</protein>
<comment type="caution">
    <text evidence="1">The sequence shown here is derived from an EMBL/GenBank/DDBJ whole genome shotgun (WGS) entry which is preliminary data.</text>
</comment>
<dbReference type="EMBL" id="BRXW01000692">
    <property type="protein sequence ID" value="GMH74229.1"/>
    <property type="molecule type" value="Genomic_DNA"/>
</dbReference>
<reference evidence="2" key="1">
    <citation type="journal article" date="2023" name="Commun. Biol.">
        <title>Genome analysis of Parmales, the sister group of diatoms, reveals the evolutionary specialization of diatoms from phago-mixotrophs to photoautotrophs.</title>
        <authorList>
            <person name="Ban H."/>
            <person name="Sato S."/>
            <person name="Yoshikawa S."/>
            <person name="Yamada K."/>
            <person name="Nakamura Y."/>
            <person name="Ichinomiya M."/>
            <person name="Sato N."/>
            <person name="Blanc-Mathieu R."/>
            <person name="Endo H."/>
            <person name="Kuwata A."/>
            <person name="Ogata H."/>
        </authorList>
    </citation>
    <scope>NUCLEOTIDE SEQUENCE [LARGE SCALE GENOMIC DNA]</scope>
    <source>
        <strain evidence="2">NIES 3700</strain>
    </source>
</reference>
<name>A0A9W7ATR8_9STRA</name>
<proteinExistence type="predicted"/>
<dbReference type="Proteomes" id="UP001165122">
    <property type="component" value="Unassembled WGS sequence"/>
</dbReference>
<gene>
    <name evidence="1" type="ORF">TrLO_g13860</name>
</gene>
<keyword evidence="2" id="KW-1185">Reference proteome</keyword>
<evidence type="ECO:0000313" key="2">
    <source>
        <dbReference type="Proteomes" id="UP001165122"/>
    </source>
</evidence>
<dbReference type="AlphaFoldDB" id="A0A9W7ATR8"/>
<evidence type="ECO:0000313" key="1">
    <source>
        <dbReference type="EMBL" id="GMH74229.1"/>
    </source>
</evidence>